<feature type="transmembrane region" description="Helical" evidence="7">
    <location>
        <begin position="243"/>
        <end position="260"/>
    </location>
</feature>
<evidence type="ECO:0000256" key="1">
    <source>
        <dbReference type="ARBA" id="ARBA00004651"/>
    </source>
</evidence>
<evidence type="ECO:0000259" key="8">
    <source>
        <dbReference type="PROSITE" id="PS50850"/>
    </source>
</evidence>
<keyword evidence="5 7" id="KW-1133">Transmembrane helix</keyword>
<dbReference type="PANTHER" id="PTHR23517:SF2">
    <property type="entry name" value="MULTIDRUG RESISTANCE PROTEIN MDTH"/>
    <property type="match status" value="1"/>
</dbReference>
<feature type="transmembrane region" description="Helical" evidence="7">
    <location>
        <begin position="311"/>
        <end position="332"/>
    </location>
</feature>
<evidence type="ECO:0000256" key="6">
    <source>
        <dbReference type="ARBA" id="ARBA00023136"/>
    </source>
</evidence>
<keyword evidence="3" id="KW-1003">Cell membrane</keyword>
<dbReference type="InterPro" id="IPR050171">
    <property type="entry name" value="MFS_Transporters"/>
</dbReference>
<reference evidence="9 10" key="1">
    <citation type="submission" date="2016-10" db="EMBL/GenBank/DDBJ databases">
        <authorList>
            <person name="de Groot N.N."/>
        </authorList>
    </citation>
    <scope>NUCLEOTIDE SEQUENCE [LARGE SCALE GENOMIC DNA]</scope>
    <source>
        <strain evidence="9 10">DSM 22024</strain>
    </source>
</reference>
<organism evidence="9 10">
    <name type="scientific">Actinopolymorpha singaporensis</name>
    <dbReference type="NCBI Taxonomy" id="117157"/>
    <lineage>
        <taxon>Bacteria</taxon>
        <taxon>Bacillati</taxon>
        <taxon>Actinomycetota</taxon>
        <taxon>Actinomycetes</taxon>
        <taxon>Propionibacteriales</taxon>
        <taxon>Actinopolymorphaceae</taxon>
        <taxon>Actinopolymorpha</taxon>
    </lineage>
</organism>
<dbReference type="GO" id="GO:0022857">
    <property type="term" value="F:transmembrane transporter activity"/>
    <property type="evidence" value="ECO:0007669"/>
    <property type="project" value="InterPro"/>
</dbReference>
<feature type="transmembrane region" description="Helical" evidence="7">
    <location>
        <begin position="212"/>
        <end position="231"/>
    </location>
</feature>
<accession>A0A1H1PCE8</accession>
<protein>
    <submittedName>
        <fullName evidence="9">Major Facilitator Superfamily protein</fullName>
    </submittedName>
</protein>
<dbReference type="PROSITE" id="PS50850">
    <property type="entry name" value="MFS"/>
    <property type="match status" value="1"/>
</dbReference>
<comment type="subcellular location">
    <subcellularLocation>
        <location evidence="1">Cell membrane</location>
        <topology evidence="1">Multi-pass membrane protein</topology>
    </subcellularLocation>
</comment>
<dbReference type="SUPFAM" id="SSF103473">
    <property type="entry name" value="MFS general substrate transporter"/>
    <property type="match status" value="1"/>
</dbReference>
<dbReference type="InterPro" id="IPR036259">
    <property type="entry name" value="MFS_trans_sf"/>
</dbReference>
<dbReference type="OrthoDB" id="5379144at2"/>
<feature type="transmembrane region" description="Helical" evidence="7">
    <location>
        <begin position="166"/>
        <end position="184"/>
    </location>
</feature>
<dbReference type="Gene3D" id="1.20.1250.20">
    <property type="entry name" value="MFS general substrate transporter like domains"/>
    <property type="match status" value="1"/>
</dbReference>
<dbReference type="GO" id="GO:0005886">
    <property type="term" value="C:plasma membrane"/>
    <property type="evidence" value="ECO:0007669"/>
    <property type="project" value="UniProtKB-SubCell"/>
</dbReference>
<evidence type="ECO:0000313" key="10">
    <source>
        <dbReference type="Proteomes" id="UP000198983"/>
    </source>
</evidence>
<evidence type="ECO:0000256" key="3">
    <source>
        <dbReference type="ARBA" id="ARBA00022475"/>
    </source>
</evidence>
<evidence type="ECO:0000313" key="9">
    <source>
        <dbReference type="EMBL" id="SDS08946.1"/>
    </source>
</evidence>
<dbReference type="AlphaFoldDB" id="A0A1H1PCE8"/>
<feature type="transmembrane region" description="Helical" evidence="7">
    <location>
        <begin position="45"/>
        <end position="67"/>
    </location>
</feature>
<sequence>MRTFRLARSLSPAVQVLLVNSFGIAFGFFILIPFLATYLRDEHHLTAAAVGAILGLRVFCQQGLTLVGGIAADRFGARPVIIIGCGLRCVAFGMFAVVDQVVGLVAASMMVGLAGAFFSPAARAYIAVEAGERRLDAFALQNIASTVGALTGPLLGSVLVAVDFRWTAGVSAGIFAILTVWQCFELPYRPVEPLATRALGVAVRDALHNRSFLGFAVATSVLFLLYNQFYLSLPLEATRVTGWAGAAGCVFLVSTLLTLGTQLRMIKWLHRLLAPGMAIVCGLVAIAASFVPLAWSTTSTPADSSGSPSTAWAVGILVAAAPVLVATLLLTLGLDVAQPYALDLVTGFAPVGLTGTYIGLATTAAGITTALGNTAIGYADDLGRQWSTPWISPVMLGTLAVGAAIAVAVLQRRGRLSLDPPAST</sequence>
<dbReference type="Proteomes" id="UP000198983">
    <property type="component" value="Chromosome I"/>
</dbReference>
<keyword evidence="6 7" id="KW-0472">Membrane</keyword>
<feature type="transmembrane region" description="Helical" evidence="7">
    <location>
        <begin position="12"/>
        <end position="39"/>
    </location>
</feature>
<proteinExistence type="predicted"/>
<evidence type="ECO:0000256" key="5">
    <source>
        <dbReference type="ARBA" id="ARBA00022989"/>
    </source>
</evidence>
<name>A0A1H1PCE8_9ACTN</name>
<keyword evidence="4 7" id="KW-0812">Transmembrane</keyword>
<dbReference type="InterPro" id="IPR011701">
    <property type="entry name" value="MFS"/>
</dbReference>
<keyword evidence="2" id="KW-0813">Transport</keyword>
<feature type="transmembrane region" description="Helical" evidence="7">
    <location>
        <begin position="344"/>
        <end position="370"/>
    </location>
</feature>
<feature type="transmembrane region" description="Helical" evidence="7">
    <location>
        <begin position="390"/>
        <end position="410"/>
    </location>
</feature>
<dbReference type="PANTHER" id="PTHR23517">
    <property type="entry name" value="RESISTANCE PROTEIN MDTM, PUTATIVE-RELATED-RELATED"/>
    <property type="match status" value="1"/>
</dbReference>
<dbReference type="RefSeq" id="WP_092651963.1">
    <property type="nucleotide sequence ID" value="NZ_LT629732.1"/>
</dbReference>
<feature type="transmembrane region" description="Helical" evidence="7">
    <location>
        <begin position="104"/>
        <end position="126"/>
    </location>
</feature>
<evidence type="ECO:0000256" key="7">
    <source>
        <dbReference type="SAM" id="Phobius"/>
    </source>
</evidence>
<feature type="domain" description="Major facilitator superfamily (MFS) profile" evidence="8">
    <location>
        <begin position="13"/>
        <end position="415"/>
    </location>
</feature>
<feature type="transmembrane region" description="Helical" evidence="7">
    <location>
        <begin position="79"/>
        <end position="98"/>
    </location>
</feature>
<evidence type="ECO:0000256" key="4">
    <source>
        <dbReference type="ARBA" id="ARBA00022692"/>
    </source>
</evidence>
<keyword evidence="10" id="KW-1185">Reference proteome</keyword>
<dbReference type="EMBL" id="LT629732">
    <property type="protein sequence ID" value="SDS08946.1"/>
    <property type="molecule type" value="Genomic_DNA"/>
</dbReference>
<gene>
    <name evidence="9" type="ORF">SAMN04489717_1589</name>
</gene>
<dbReference type="InterPro" id="IPR020846">
    <property type="entry name" value="MFS_dom"/>
</dbReference>
<dbReference type="Pfam" id="PF07690">
    <property type="entry name" value="MFS_1"/>
    <property type="match status" value="1"/>
</dbReference>
<evidence type="ECO:0000256" key="2">
    <source>
        <dbReference type="ARBA" id="ARBA00022448"/>
    </source>
</evidence>
<feature type="transmembrane region" description="Helical" evidence="7">
    <location>
        <begin position="138"/>
        <end position="160"/>
    </location>
</feature>
<feature type="transmembrane region" description="Helical" evidence="7">
    <location>
        <begin position="272"/>
        <end position="291"/>
    </location>
</feature>